<evidence type="ECO:0000259" key="13">
    <source>
        <dbReference type="SMART" id="SM00986"/>
    </source>
</evidence>
<evidence type="ECO:0000256" key="8">
    <source>
        <dbReference type="ARBA" id="ARBA00022801"/>
    </source>
</evidence>
<dbReference type="InterPro" id="IPR051536">
    <property type="entry name" value="UDG_Type-4/5"/>
</dbReference>
<feature type="domain" description="Uracil-DNA glycosylase-like" evidence="13">
    <location>
        <begin position="186"/>
        <end position="333"/>
    </location>
</feature>
<dbReference type="RefSeq" id="WP_161072184.1">
    <property type="nucleotide sequence ID" value="NZ_CP086370.1"/>
</dbReference>
<sequence length="343" mass="35694">MNRNEVFLQEMGVGVQWRLRNPVASMDDVDAPEVEAFAAEPEPAPHAAPPPVFAPAPIEVAPVAAVAAQPQPPAASPAPAAPPAADADNAWFDNTPLPATPPPTVTKSPAKPVQPAPPRPQGAGAEEPESTAWFDDVPVPEASVPAVHAPQAAGQQIADMDWPALQAAVATCTRCDLCHSRQAAVPGRGDPRAQWLVLGTAPGAADEQEVRAITGEPGQLLDNMLKAISVAPEEDAYVTTLVKCRPPVAEDGSDSLPTAEQLAACRPYLQRELELAGSRMIVTLGHTAGKGLLGAAARGKVLRYDGIPTIATYHPADLLRKPADKAKAWSDLCLAKAAHAGRA</sequence>
<evidence type="ECO:0000256" key="11">
    <source>
        <dbReference type="ARBA" id="ARBA00023204"/>
    </source>
</evidence>
<dbReference type="PANTHER" id="PTHR33693:SF1">
    <property type="entry name" value="TYPE-4 URACIL-DNA GLYCOSYLASE"/>
    <property type="match status" value="1"/>
</dbReference>
<evidence type="ECO:0000313" key="15">
    <source>
        <dbReference type="Proteomes" id="UP000450676"/>
    </source>
</evidence>
<dbReference type="GO" id="GO:0051539">
    <property type="term" value="F:4 iron, 4 sulfur cluster binding"/>
    <property type="evidence" value="ECO:0007669"/>
    <property type="project" value="UniProtKB-KW"/>
</dbReference>
<keyword evidence="5" id="KW-0004">4Fe-4S</keyword>
<evidence type="ECO:0000256" key="6">
    <source>
        <dbReference type="ARBA" id="ARBA00022723"/>
    </source>
</evidence>
<dbReference type="InterPro" id="IPR005122">
    <property type="entry name" value="Uracil-DNA_glycosylase-like"/>
</dbReference>
<evidence type="ECO:0000256" key="5">
    <source>
        <dbReference type="ARBA" id="ARBA00022485"/>
    </source>
</evidence>
<keyword evidence="8" id="KW-0378">Hydrolase</keyword>
<dbReference type="Proteomes" id="UP000450676">
    <property type="component" value="Unassembled WGS sequence"/>
</dbReference>
<evidence type="ECO:0000256" key="4">
    <source>
        <dbReference type="ARBA" id="ARBA00019403"/>
    </source>
</evidence>
<keyword evidence="7" id="KW-0227">DNA damage</keyword>
<dbReference type="InterPro" id="IPR005273">
    <property type="entry name" value="Ura-DNA_glyco_family4"/>
</dbReference>
<evidence type="ECO:0000256" key="3">
    <source>
        <dbReference type="ARBA" id="ARBA00012030"/>
    </source>
</evidence>
<comment type="catalytic activity">
    <reaction evidence="1">
        <text>Hydrolyzes single-stranded DNA or mismatched double-stranded DNA and polynucleotides, releasing free uracil.</text>
        <dbReference type="EC" id="3.2.2.27"/>
    </reaction>
</comment>
<dbReference type="SUPFAM" id="SSF52141">
    <property type="entry name" value="Uracil-DNA glycosylase-like"/>
    <property type="match status" value="1"/>
</dbReference>
<dbReference type="NCBIfam" id="TIGR00758">
    <property type="entry name" value="UDG_fam4"/>
    <property type="match status" value="1"/>
</dbReference>
<evidence type="ECO:0000256" key="7">
    <source>
        <dbReference type="ARBA" id="ARBA00022763"/>
    </source>
</evidence>
<protein>
    <recommendedName>
        <fullName evidence="4">Type-4 uracil-DNA glycosylase</fullName>
        <ecNumber evidence="3">3.2.2.27</ecNumber>
    </recommendedName>
</protein>
<evidence type="ECO:0000256" key="1">
    <source>
        <dbReference type="ARBA" id="ARBA00001400"/>
    </source>
</evidence>
<keyword evidence="11" id="KW-0234">DNA repair</keyword>
<dbReference type="GO" id="GO:0046872">
    <property type="term" value="F:metal ion binding"/>
    <property type="evidence" value="ECO:0007669"/>
    <property type="project" value="UniProtKB-KW"/>
</dbReference>
<dbReference type="EMBL" id="WWCU01000009">
    <property type="protein sequence ID" value="MYN07850.1"/>
    <property type="molecule type" value="Genomic_DNA"/>
</dbReference>
<name>A0A7X4HCR7_9BURK</name>
<reference evidence="14 15" key="1">
    <citation type="submission" date="2019-12" db="EMBL/GenBank/DDBJ databases">
        <title>Novel species isolated from a subtropical stream in China.</title>
        <authorList>
            <person name="Lu H."/>
        </authorList>
    </citation>
    <scope>NUCLEOTIDE SEQUENCE [LARGE SCALE GENOMIC DNA]</scope>
    <source>
        <strain evidence="14 15">FT127W</strain>
    </source>
</reference>
<evidence type="ECO:0000256" key="9">
    <source>
        <dbReference type="ARBA" id="ARBA00023004"/>
    </source>
</evidence>
<evidence type="ECO:0000256" key="12">
    <source>
        <dbReference type="SAM" id="MobiDB-lite"/>
    </source>
</evidence>
<comment type="similarity">
    <text evidence="2">Belongs to the uracil-DNA glycosylase (UDG) superfamily. Type 4 (UDGa) family.</text>
</comment>
<dbReference type="SMART" id="SM00986">
    <property type="entry name" value="UDG"/>
    <property type="match status" value="1"/>
</dbReference>
<gene>
    <name evidence="14" type="ORF">GTP77_10945</name>
</gene>
<dbReference type="GO" id="GO:0004844">
    <property type="term" value="F:uracil DNA N-glycosylase activity"/>
    <property type="evidence" value="ECO:0007669"/>
    <property type="project" value="UniProtKB-EC"/>
</dbReference>
<accession>A0A7X4HCR7</accession>
<dbReference type="AlphaFoldDB" id="A0A7X4HCR7"/>
<keyword evidence="9" id="KW-0408">Iron</keyword>
<feature type="region of interest" description="Disordered" evidence="12">
    <location>
        <begin position="66"/>
        <end position="130"/>
    </location>
</feature>
<comment type="caution">
    <text evidence="14">The sequence shown here is derived from an EMBL/GenBank/DDBJ whole genome shotgun (WGS) entry which is preliminary data.</text>
</comment>
<dbReference type="InterPro" id="IPR036895">
    <property type="entry name" value="Uracil-DNA_glycosylase-like_sf"/>
</dbReference>
<keyword evidence="15" id="KW-1185">Reference proteome</keyword>
<dbReference type="CDD" id="cd10030">
    <property type="entry name" value="UDG-F4_TTUDGA_SPO1dp_like"/>
    <property type="match status" value="1"/>
</dbReference>
<evidence type="ECO:0000313" key="14">
    <source>
        <dbReference type="EMBL" id="MYN07850.1"/>
    </source>
</evidence>
<evidence type="ECO:0000256" key="10">
    <source>
        <dbReference type="ARBA" id="ARBA00023014"/>
    </source>
</evidence>
<organism evidence="14 15">
    <name type="scientific">Pseudoduganella aquatica</name>
    <dbReference type="NCBI Taxonomy" id="2660641"/>
    <lineage>
        <taxon>Bacteria</taxon>
        <taxon>Pseudomonadati</taxon>
        <taxon>Pseudomonadota</taxon>
        <taxon>Betaproteobacteria</taxon>
        <taxon>Burkholderiales</taxon>
        <taxon>Oxalobacteraceae</taxon>
        <taxon>Telluria group</taxon>
        <taxon>Pseudoduganella</taxon>
    </lineage>
</organism>
<dbReference type="EC" id="3.2.2.27" evidence="3"/>
<feature type="compositionally biased region" description="Pro residues" evidence="12">
    <location>
        <begin position="70"/>
        <end position="82"/>
    </location>
</feature>
<dbReference type="PANTHER" id="PTHR33693">
    <property type="entry name" value="TYPE-5 URACIL-DNA GLYCOSYLASE"/>
    <property type="match status" value="1"/>
</dbReference>
<dbReference type="GO" id="GO:0006281">
    <property type="term" value="P:DNA repair"/>
    <property type="evidence" value="ECO:0007669"/>
    <property type="project" value="UniProtKB-KW"/>
</dbReference>
<dbReference type="Gene3D" id="3.40.470.10">
    <property type="entry name" value="Uracil-DNA glycosylase-like domain"/>
    <property type="match status" value="1"/>
</dbReference>
<proteinExistence type="inferred from homology"/>
<evidence type="ECO:0000256" key="2">
    <source>
        <dbReference type="ARBA" id="ARBA00006521"/>
    </source>
</evidence>
<keyword evidence="10" id="KW-0411">Iron-sulfur</keyword>
<dbReference type="Pfam" id="PF03167">
    <property type="entry name" value="UDG"/>
    <property type="match status" value="1"/>
</dbReference>
<dbReference type="SMART" id="SM00987">
    <property type="entry name" value="UreE_C"/>
    <property type="match status" value="1"/>
</dbReference>
<keyword evidence="6" id="KW-0479">Metal-binding</keyword>